<keyword evidence="1" id="KW-1003">Cell membrane</keyword>
<dbReference type="Proteomes" id="UP001595978">
    <property type="component" value="Unassembled WGS sequence"/>
</dbReference>
<feature type="transmembrane region" description="Helical" evidence="5">
    <location>
        <begin position="59"/>
        <end position="77"/>
    </location>
</feature>
<feature type="transmembrane region" description="Helical" evidence="5">
    <location>
        <begin position="114"/>
        <end position="134"/>
    </location>
</feature>
<name>A0ABW0RBE0_9BACL</name>
<sequence>MKEIFSGLIVSLDVVALYLLISDVKSRFLLSMWTAILHMLFPIIGFTLGNWMLQILMQWSNIVSSALLFFIGLQIILSSKNAHFSIPIGLLAITASLDTFSVSISFGMLNLQKYYFIASAGIWTFILSYIALYAAKAGISIKSTPFKWIAGISLITISVYTLWEQ</sequence>
<reference evidence="7" key="1">
    <citation type="journal article" date="2019" name="Int. J. Syst. Evol. Microbiol.">
        <title>The Global Catalogue of Microorganisms (GCM) 10K type strain sequencing project: providing services to taxonomists for standard genome sequencing and annotation.</title>
        <authorList>
            <consortium name="The Broad Institute Genomics Platform"/>
            <consortium name="The Broad Institute Genome Sequencing Center for Infectious Disease"/>
            <person name="Wu L."/>
            <person name="Ma J."/>
        </authorList>
    </citation>
    <scope>NUCLEOTIDE SEQUENCE [LARGE SCALE GENOMIC DNA]</scope>
    <source>
        <strain evidence="7">CCUG 56331</strain>
    </source>
</reference>
<evidence type="ECO:0000256" key="3">
    <source>
        <dbReference type="ARBA" id="ARBA00022989"/>
    </source>
</evidence>
<accession>A0ABW0RBE0</accession>
<feature type="transmembrane region" description="Helical" evidence="5">
    <location>
        <begin position="84"/>
        <end position="108"/>
    </location>
</feature>
<evidence type="ECO:0000256" key="5">
    <source>
        <dbReference type="SAM" id="Phobius"/>
    </source>
</evidence>
<feature type="transmembrane region" description="Helical" evidence="5">
    <location>
        <begin position="28"/>
        <end position="53"/>
    </location>
</feature>
<keyword evidence="4 5" id="KW-0472">Membrane</keyword>
<evidence type="ECO:0000256" key="2">
    <source>
        <dbReference type="ARBA" id="ARBA00022692"/>
    </source>
</evidence>
<dbReference type="InterPro" id="IPR003810">
    <property type="entry name" value="Mntp/YtaF"/>
</dbReference>
<protein>
    <submittedName>
        <fullName evidence="6">Manganese efflux pump MntP family protein</fullName>
    </submittedName>
</protein>
<evidence type="ECO:0000313" key="7">
    <source>
        <dbReference type="Proteomes" id="UP001595978"/>
    </source>
</evidence>
<evidence type="ECO:0000256" key="4">
    <source>
        <dbReference type="ARBA" id="ARBA00023136"/>
    </source>
</evidence>
<dbReference type="EMBL" id="JBHSNQ010000031">
    <property type="protein sequence ID" value="MFC5540660.1"/>
    <property type="molecule type" value="Genomic_DNA"/>
</dbReference>
<dbReference type="RefSeq" id="WP_342470325.1">
    <property type="nucleotide sequence ID" value="NZ_JBHSNQ010000031.1"/>
</dbReference>
<evidence type="ECO:0000313" key="6">
    <source>
        <dbReference type="EMBL" id="MFC5540660.1"/>
    </source>
</evidence>
<evidence type="ECO:0000256" key="1">
    <source>
        <dbReference type="ARBA" id="ARBA00022475"/>
    </source>
</evidence>
<keyword evidence="3 5" id="KW-1133">Transmembrane helix</keyword>
<feature type="transmembrane region" description="Helical" evidence="5">
    <location>
        <begin position="6"/>
        <end position="21"/>
    </location>
</feature>
<dbReference type="PANTHER" id="PTHR35529">
    <property type="entry name" value="MANGANESE EFFLUX PUMP MNTP-RELATED"/>
    <property type="match status" value="1"/>
</dbReference>
<dbReference type="Pfam" id="PF02659">
    <property type="entry name" value="Mntp"/>
    <property type="match status" value="1"/>
</dbReference>
<proteinExistence type="predicted"/>
<feature type="transmembrane region" description="Helical" evidence="5">
    <location>
        <begin position="146"/>
        <end position="163"/>
    </location>
</feature>
<organism evidence="6 7">
    <name type="scientific">Ureibacillus suwonensis</name>
    <dbReference type="NCBI Taxonomy" id="313007"/>
    <lineage>
        <taxon>Bacteria</taxon>
        <taxon>Bacillati</taxon>
        <taxon>Bacillota</taxon>
        <taxon>Bacilli</taxon>
        <taxon>Bacillales</taxon>
        <taxon>Caryophanaceae</taxon>
        <taxon>Ureibacillus</taxon>
    </lineage>
</organism>
<comment type="caution">
    <text evidence="6">The sequence shown here is derived from an EMBL/GenBank/DDBJ whole genome shotgun (WGS) entry which is preliminary data.</text>
</comment>
<keyword evidence="2 5" id="KW-0812">Transmembrane</keyword>
<gene>
    <name evidence="6" type="ORF">ACFPOH_02550</name>
</gene>
<keyword evidence="7" id="KW-1185">Reference proteome</keyword>
<dbReference type="PANTHER" id="PTHR35529:SF1">
    <property type="entry name" value="MANGANESE EFFLUX PUMP MNTP-RELATED"/>
    <property type="match status" value="1"/>
</dbReference>